<evidence type="ECO:0000256" key="1">
    <source>
        <dbReference type="SAM" id="MobiDB-lite"/>
    </source>
</evidence>
<accession>A0A915JDX9</accession>
<dbReference type="Proteomes" id="UP000887565">
    <property type="component" value="Unplaced"/>
</dbReference>
<dbReference type="AlphaFoldDB" id="A0A915JDX9"/>
<proteinExistence type="predicted"/>
<organism evidence="2 3">
    <name type="scientific">Romanomermis culicivorax</name>
    <name type="common">Nematode worm</name>
    <dbReference type="NCBI Taxonomy" id="13658"/>
    <lineage>
        <taxon>Eukaryota</taxon>
        <taxon>Metazoa</taxon>
        <taxon>Ecdysozoa</taxon>
        <taxon>Nematoda</taxon>
        <taxon>Enoplea</taxon>
        <taxon>Dorylaimia</taxon>
        <taxon>Mermithida</taxon>
        <taxon>Mermithoidea</taxon>
        <taxon>Mermithidae</taxon>
        <taxon>Romanomermis</taxon>
    </lineage>
</organism>
<sequence length="77" mass="8539">MHFTPQDAGVPLDRPPAIAMDPQEAGPSNPHPGANRPRPWNLKRSLPNVKLAGPKRDVITPSFNQIWRKGIPKLNDD</sequence>
<feature type="region of interest" description="Disordered" evidence="1">
    <location>
        <begin position="1"/>
        <end position="46"/>
    </location>
</feature>
<name>A0A915JDX9_ROMCU</name>
<reference evidence="3" key="1">
    <citation type="submission" date="2022-11" db="UniProtKB">
        <authorList>
            <consortium name="WormBaseParasite"/>
        </authorList>
    </citation>
    <scope>IDENTIFICATION</scope>
</reference>
<keyword evidence="2" id="KW-1185">Reference proteome</keyword>
<evidence type="ECO:0000313" key="3">
    <source>
        <dbReference type="WBParaSite" id="nRc.2.0.1.t24005-RA"/>
    </source>
</evidence>
<dbReference type="WBParaSite" id="nRc.2.0.1.t24005-RA">
    <property type="protein sequence ID" value="nRc.2.0.1.t24005-RA"/>
    <property type="gene ID" value="nRc.2.0.1.g24005"/>
</dbReference>
<evidence type="ECO:0000313" key="2">
    <source>
        <dbReference type="Proteomes" id="UP000887565"/>
    </source>
</evidence>
<protein>
    <submittedName>
        <fullName evidence="3">Uncharacterized protein</fullName>
    </submittedName>
</protein>